<dbReference type="InParanoid" id="A0A1Y2LVJ2"/>
<gene>
    <name evidence="2" type="ORF">B5807_06429</name>
</gene>
<proteinExistence type="predicted"/>
<evidence type="ECO:0000313" key="2">
    <source>
        <dbReference type="EMBL" id="OSS47906.1"/>
    </source>
</evidence>
<name>A0A1Y2LVJ2_EPING</name>
<sequence>MSGIILQLLNSNRHHLSWMFLIDFGDNAHSRETLDNPTLLVQTTTETVTHVVTDTITMRNCNIYDSVSYVTQTNYFGIERPTTVYEAIKVEPSILPSSNVKYMESMVSGGSCIFWSIFIATISFCLGIWVIKFSRHKKDIRNVQGGDVERVEGGRQSTHDTHGL</sequence>
<feature type="transmembrane region" description="Helical" evidence="1">
    <location>
        <begin position="113"/>
        <end position="131"/>
    </location>
</feature>
<accession>A0A1Y2LVJ2</accession>
<organism evidence="2 3">
    <name type="scientific">Epicoccum nigrum</name>
    <name type="common">Soil fungus</name>
    <name type="synonym">Epicoccum purpurascens</name>
    <dbReference type="NCBI Taxonomy" id="105696"/>
    <lineage>
        <taxon>Eukaryota</taxon>
        <taxon>Fungi</taxon>
        <taxon>Dikarya</taxon>
        <taxon>Ascomycota</taxon>
        <taxon>Pezizomycotina</taxon>
        <taxon>Dothideomycetes</taxon>
        <taxon>Pleosporomycetidae</taxon>
        <taxon>Pleosporales</taxon>
        <taxon>Pleosporineae</taxon>
        <taxon>Didymellaceae</taxon>
        <taxon>Epicoccum</taxon>
    </lineage>
</organism>
<dbReference type="EMBL" id="KZ107847">
    <property type="protein sequence ID" value="OSS47906.1"/>
    <property type="molecule type" value="Genomic_DNA"/>
</dbReference>
<protein>
    <submittedName>
        <fullName evidence="2">Uncharacterized protein</fullName>
    </submittedName>
</protein>
<evidence type="ECO:0000256" key="1">
    <source>
        <dbReference type="SAM" id="Phobius"/>
    </source>
</evidence>
<keyword evidence="3" id="KW-1185">Reference proteome</keyword>
<keyword evidence="1" id="KW-0472">Membrane</keyword>
<reference evidence="2 3" key="1">
    <citation type="journal article" date="2017" name="Genome Announc.">
        <title>Genome sequence of the saprophytic ascomycete Epicoccum nigrum ICMP 19927 strain isolated from New Zealand.</title>
        <authorList>
            <person name="Fokin M."/>
            <person name="Fleetwood D."/>
            <person name="Weir B.S."/>
            <person name="Villas-Boas S.G."/>
        </authorList>
    </citation>
    <scope>NUCLEOTIDE SEQUENCE [LARGE SCALE GENOMIC DNA]</scope>
    <source>
        <strain evidence="2 3">ICMP 19927</strain>
    </source>
</reference>
<keyword evidence="1" id="KW-0812">Transmembrane</keyword>
<dbReference type="Proteomes" id="UP000193240">
    <property type="component" value="Unassembled WGS sequence"/>
</dbReference>
<dbReference type="AlphaFoldDB" id="A0A1Y2LVJ2"/>
<evidence type="ECO:0000313" key="3">
    <source>
        <dbReference type="Proteomes" id="UP000193240"/>
    </source>
</evidence>
<keyword evidence="1" id="KW-1133">Transmembrane helix</keyword>